<accession>A0A9D2MLH3</accession>
<gene>
    <name evidence="2" type="ORF">IAA37_08590</name>
</gene>
<dbReference type="Pfam" id="PF02965">
    <property type="entry name" value="Met_synt_B12"/>
    <property type="match status" value="1"/>
</dbReference>
<comment type="caution">
    <text evidence="2">The sequence shown here is derived from an EMBL/GenBank/DDBJ whole genome shotgun (WGS) entry which is preliminary data.</text>
</comment>
<name>A0A9D2MLH3_9FIRM</name>
<dbReference type="InterPro" id="IPR037010">
    <property type="entry name" value="VitB12-dep_Met_synth_activ_sf"/>
</dbReference>
<dbReference type="EMBL" id="DWXN01000013">
    <property type="protein sequence ID" value="HJB75708.1"/>
    <property type="molecule type" value="Genomic_DNA"/>
</dbReference>
<dbReference type="Proteomes" id="UP000823877">
    <property type="component" value="Unassembled WGS sequence"/>
</dbReference>
<sequence length="192" mass="21627">MDKKEILRYMRTKSSVNDERLLAMIDSAMAEINRVCEPKSLYRIFDCEVTDTALKIENFVFESRRLAKNLAGCRRVAVLAATVGVNGDMLLRKYAADGAMLLIMQASLASKIEEVCDALQAQIETKENVKTRQRYSPGYFDLAITEQKKIFKLMDITKRCGITLSDTCQMIPTKSVTAFAGIEPPTEETDEH</sequence>
<organism evidence="2 3">
    <name type="scientific">Candidatus Eubacterium faecale</name>
    <dbReference type="NCBI Taxonomy" id="2838568"/>
    <lineage>
        <taxon>Bacteria</taxon>
        <taxon>Bacillati</taxon>
        <taxon>Bacillota</taxon>
        <taxon>Clostridia</taxon>
        <taxon>Eubacteriales</taxon>
        <taxon>Eubacteriaceae</taxon>
        <taxon>Eubacterium</taxon>
    </lineage>
</organism>
<dbReference type="Gene3D" id="3.40.109.40">
    <property type="match status" value="1"/>
</dbReference>
<dbReference type="SUPFAM" id="SSF56507">
    <property type="entry name" value="Methionine synthase activation domain-like"/>
    <property type="match status" value="1"/>
</dbReference>
<dbReference type="GO" id="GO:0008705">
    <property type="term" value="F:methionine synthase activity"/>
    <property type="evidence" value="ECO:0007669"/>
    <property type="project" value="InterPro"/>
</dbReference>
<dbReference type="AlphaFoldDB" id="A0A9D2MLH3"/>
<protein>
    <recommendedName>
        <fullName evidence="1">AdoMet activation domain-containing protein</fullName>
    </recommendedName>
</protein>
<reference evidence="2" key="1">
    <citation type="journal article" date="2021" name="PeerJ">
        <title>Extensive microbial diversity within the chicken gut microbiome revealed by metagenomics and culture.</title>
        <authorList>
            <person name="Gilroy R."/>
            <person name="Ravi A."/>
            <person name="Getino M."/>
            <person name="Pursley I."/>
            <person name="Horton D.L."/>
            <person name="Alikhan N.F."/>
            <person name="Baker D."/>
            <person name="Gharbi K."/>
            <person name="Hall N."/>
            <person name="Watson M."/>
            <person name="Adriaenssens E.M."/>
            <person name="Foster-Nyarko E."/>
            <person name="Jarju S."/>
            <person name="Secka A."/>
            <person name="Antonio M."/>
            <person name="Oren A."/>
            <person name="Chaudhuri R.R."/>
            <person name="La Ragione R."/>
            <person name="Hildebrand F."/>
            <person name="Pallen M.J."/>
        </authorList>
    </citation>
    <scope>NUCLEOTIDE SEQUENCE</scope>
    <source>
        <strain evidence="2">CHK188-16595</strain>
    </source>
</reference>
<feature type="domain" description="AdoMet activation" evidence="1">
    <location>
        <begin position="133"/>
        <end position="181"/>
    </location>
</feature>
<reference evidence="2" key="2">
    <citation type="submission" date="2021-04" db="EMBL/GenBank/DDBJ databases">
        <authorList>
            <person name="Gilroy R."/>
        </authorList>
    </citation>
    <scope>NUCLEOTIDE SEQUENCE</scope>
    <source>
        <strain evidence="2">CHK188-16595</strain>
    </source>
</reference>
<evidence type="ECO:0000313" key="3">
    <source>
        <dbReference type="Proteomes" id="UP000823877"/>
    </source>
</evidence>
<proteinExistence type="predicted"/>
<dbReference type="InterPro" id="IPR004223">
    <property type="entry name" value="VitB12-dep_Met_synth_activ_dom"/>
</dbReference>
<evidence type="ECO:0000313" key="2">
    <source>
        <dbReference type="EMBL" id="HJB75708.1"/>
    </source>
</evidence>
<evidence type="ECO:0000259" key="1">
    <source>
        <dbReference type="Pfam" id="PF02965"/>
    </source>
</evidence>